<evidence type="ECO:0000259" key="3">
    <source>
        <dbReference type="Pfam" id="PF25917"/>
    </source>
</evidence>
<dbReference type="SUPFAM" id="SSF111369">
    <property type="entry name" value="HlyD-like secretion proteins"/>
    <property type="match status" value="1"/>
</dbReference>
<evidence type="ECO:0000256" key="1">
    <source>
        <dbReference type="ARBA" id="ARBA00009477"/>
    </source>
</evidence>
<keyword evidence="4" id="KW-0614">Plasmid</keyword>
<dbReference type="RefSeq" id="WP_109333508.1">
    <property type="nucleotide sequence ID" value="NZ_CP029357.1"/>
</dbReference>
<dbReference type="PANTHER" id="PTHR30469:SF15">
    <property type="entry name" value="HLYD FAMILY OF SECRETION PROTEINS"/>
    <property type="match status" value="1"/>
</dbReference>
<name>A0A2S2CZG5_9PROT</name>
<dbReference type="Pfam" id="PF25917">
    <property type="entry name" value="BSH_RND"/>
    <property type="match status" value="1"/>
</dbReference>
<dbReference type="InterPro" id="IPR006143">
    <property type="entry name" value="RND_pump_MFP"/>
</dbReference>
<feature type="chain" id="PRO_5015428409" evidence="2">
    <location>
        <begin position="27"/>
        <end position="261"/>
    </location>
</feature>
<dbReference type="GO" id="GO:0015562">
    <property type="term" value="F:efflux transmembrane transporter activity"/>
    <property type="evidence" value="ECO:0007669"/>
    <property type="project" value="TreeGrafter"/>
</dbReference>
<dbReference type="Gene3D" id="2.40.30.170">
    <property type="match status" value="1"/>
</dbReference>
<keyword evidence="2" id="KW-0732">Signal</keyword>
<proteinExistence type="inferred from homology"/>
<organism evidence="4 5">
    <name type="scientific">Azospirillum thermophilum</name>
    <dbReference type="NCBI Taxonomy" id="2202148"/>
    <lineage>
        <taxon>Bacteria</taxon>
        <taxon>Pseudomonadati</taxon>
        <taxon>Pseudomonadota</taxon>
        <taxon>Alphaproteobacteria</taxon>
        <taxon>Rhodospirillales</taxon>
        <taxon>Azospirillaceae</taxon>
        <taxon>Azospirillum</taxon>
    </lineage>
</organism>
<feature type="signal peptide" evidence="2">
    <location>
        <begin position="1"/>
        <end position="26"/>
    </location>
</feature>
<gene>
    <name evidence="4" type="ORF">DEW08_27535</name>
</gene>
<dbReference type="Proteomes" id="UP000245629">
    <property type="component" value="Plasmid unnamed2"/>
</dbReference>
<geneLocation type="plasmid" evidence="4 5">
    <name>unnamed2</name>
</geneLocation>
<dbReference type="AlphaFoldDB" id="A0A2S2CZG5"/>
<dbReference type="Gene3D" id="1.10.287.470">
    <property type="entry name" value="Helix hairpin bin"/>
    <property type="match status" value="1"/>
</dbReference>
<reference evidence="5" key="1">
    <citation type="submission" date="2018-05" db="EMBL/GenBank/DDBJ databases">
        <title>Azospirillum thermophila sp. nov., a novel isolated from hot spring.</title>
        <authorList>
            <person name="Zhao Z."/>
        </authorList>
    </citation>
    <scope>NUCLEOTIDE SEQUENCE [LARGE SCALE GENOMIC DNA]</scope>
    <source>
        <strain evidence="5">CFH 70021</strain>
        <plasmid evidence="5">unnamed2</plasmid>
    </source>
</reference>
<accession>A0A2S2CZG5</accession>
<sequence length="261" mass="28451">MTIRHRSALACAVLLAALAATAPAVAQQARQQAAATGFNPLEMRAQLTPQRHATLSAEIGARIKRVAFKDGQSFRAGETLVEFDCALQAAQLDKAQAQRAGAENTLDGQRKLSKLNATGMVEVRNAEAEVQKARADVTYLKTMMSKCRIAAPYDGRIVEHKASDQQFVQPGQALMEIIDDSVLELEFIVPSHWLAWFKPGYGFVARIDDTRRDYPVRLLRTAARVDPVSQSVKAVAVIDGRFPELVAGMSGQILLTPPAQN</sequence>
<dbReference type="NCBIfam" id="TIGR01730">
    <property type="entry name" value="RND_mfp"/>
    <property type="match status" value="1"/>
</dbReference>
<dbReference type="InterPro" id="IPR058625">
    <property type="entry name" value="MdtA-like_BSH"/>
</dbReference>
<dbReference type="PANTHER" id="PTHR30469">
    <property type="entry name" value="MULTIDRUG RESISTANCE PROTEIN MDTA"/>
    <property type="match status" value="1"/>
</dbReference>
<evidence type="ECO:0000313" key="4">
    <source>
        <dbReference type="EMBL" id="AWK89825.1"/>
    </source>
</evidence>
<dbReference type="Gene3D" id="2.40.50.100">
    <property type="match status" value="1"/>
</dbReference>
<feature type="domain" description="Multidrug resistance protein MdtA-like barrel-sandwich hybrid" evidence="3">
    <location>
        <begin position="51"/>
        <end position="178"/>
    </location>
</feature>
<evidence type="ECO:0000256" key="2">
    <source>
        <dbReference type="SAM" id="SignalP"/>
    </source>
</evidence>
<evidence type="ECO:0000313" key="5">
    <source>
        <dbReference type="Proteomes" id="UP000245629"/>
    </source>
</evidence>
<dbReference type="OrthoDB" id="9778796at2"/>
<dbReference type="GO" id="GO:1990281">
    <property type="term" value="C:efflux pump complex"/>
    <property type="evidence" value="ECO:0007669"/>
    <property type="project" value="TreeGrafter"/>
</dbReference>
<protein>
    <submittedName>
        <fullName evidence="4">Efflux transporter periplasmic adaptor subunit</fullName>
    </submittedName>
</protein>
<comment type="similarity">
    <text evidence="1">Belongs to the membrane fusion protein (MFP) (TC 8.A.1) family.</text>
</comment>
<keyword evidence="5" id="KW-1185">Reference proteome</keyword>
<dbReference type="KEGG" id="azz:DEW08_27535"/>
<dbReference type="EMBL" id="CP029357">
    <property type="protein sequence ID" value="AWK89825.1"/>
    <property type="molecule type" value="Genomic_DNA"/>
</dbReference>